<protein>
    <submittedName>
        <fullName evidence="2">DUF1071 domain-containing protein</fullName>
    </submittedName>
</protein>
<sequence length="235" mass="27108">MIEKKETVFETLNSLDVNGHTDTKKSGNVSLTYLSWAWAWAEVKKLYPEATYEIKQFQENRYSPMLPYQYDDLTGYMVWTSVTIEGITHDMWLPVMDGANKAMKSKPYKYMTKYNGEKTVEAASMFDVNKAIMRCLVKNLAMFGLGLYIYAGEDLPEEPPAKIYEVVDKTGKIRKYDEPTFKAIVEKFSKLASDSYGATEELQKRWGNMPIDEAYKCIGEYIDNTKQEMEEENNG</sequence>
<evidence type="ECO:0000313" key="2">
    <source>
        <dbReference type="EMBL" id="USJ19568.1"/>
    </source>
</evidence>
<evidence type="ECO:0000313" key="3">
    <source>
        <dbReference type="Proteomes" id="UP001056730"/>
    </source>
</evidence>
<dbReference type="Proteomes" id="UP001056730">
    <property type="component" value="Chromosome"/>
</dbReference>
<reference evidence="2" key="1">
    <citation type="journal article" date="2022" name="Front. Microbiol.">
        <title>Feed Insects as a Reservoir of Granadaene-Producing Lactococci.</title>
        <authorList>
            <person name="Neuzil-Bunesova V."/>
            <person name="Ramirez Garcia A."/>
            <person name="Modrackova N."/>
            <person name="Makovska M."/>
            <person name="Sabolova M."/>
            <person name="Sproer C."/>
            <person name="Bunk B."/>
            <person name="Blom J."/>
            <person name="Schwab C."/>
        </authorList>
    </citation>
    <scope>NUCLEOTIDE SEQUENCE</scope>
    <source>
        <strain evidence="2">I4/6O</strain>
    </source>
</reference>
<feature type="domain" description="SSAP RNA binding" evidence="1">
    <location>
        <begin position="8"/>
        <end position="169"/>
    </location>
</feature>
<dbReference type="AlphaFoldDB" id="A0A9Q9D5V4"/>
<proteinExistence type="predicted"/>
<evidence type="ECO:0000259" key="1">
    <source>
        <dbReference type="Pfam" id="PF06378"/>
    </source>
</evidence>
<dbReference type="Pfam" id="PF06378">
    <property type="entry name" value="SSAP_Sak"/>
    <property type="match status" value="1"/>
</dbReference>
<dbReference type="InterPro" id="IPR009425">
    <property type="entry name" value="DSRM_SSAP"/>
</dbReference>
<accession>A0A9Q9D5V4</accession>
<name>A0A9Q9D5V4_9LACT</name>
<gene>
    <name evidence="2" type="ORF">LMK00_06945</name>
</gene>
<organism evidence="2 3">
    <name type="scientific">Lactococcus formosensis</name>
    <dbReference type="NCBI Taxonomy" id="1281486"/>
    <lineage>
        <taxon>Bacteria</taxon>
        <taxon>Bacillati</taxon>
        <taxon>Bacillota</taxon>
        <taxon>Bacilli</taxon>
        <taxon>Lactobacillales</taxon>
        <taxon>Streptococcaceae</taxon>
        <taxon>Lactococcus</taxon>
    </lineage>
</organism>
<dbReference type="EMBL" id="CP086395">
    <property type="protein sequence ID" value="USJ19568.1"/>
    <property type="molecule type" value="Genomic_DNA"/>
</dbReference>
<dbReference type="RefSeq" id="WP_252175113.1">
    <property type="nucleotide sequence ID" value="NZ_CP086395.1"/>
</dbReference>
<dbReference type="KEGG" id="lfo:LMK00_06945"/>